<dbReference type="GO" id="GO:0006749">
    <property type="term" value="P:glutathione metabolic process"/>
    <property type="evidence" value="ECO:0007669"/>
    <property type="project" value="TreeGrafter"/>
</dbReference>
<dbReference type="InterPro" id="IPR040079">
    <property type="entry name" value="Glutathione_S-Trfase"/>
</dbReference>
<evidence type="ECO:0000256" key="1">
    <source>
        <dbReference type="ARBA" id="ARBA00012452"/>
    </source>
</evidence>
<dbReference type="AlphaFoldDB" id="A0A1Y2GAJ0"/>
<dbReference type="PANTHER" id="PTHR11571:SF224">
    <property type="entry name" value="HEMATOPOIETIC PROSTAGLANDIN D SYNTHASE"/>
    <property type="match status" value="1"/>
</dbReference>
<comment type="caution">
    <text evidence="6">The sequence shown here is derived from an EMBL/GenBank/DDBJ whole genome shotgun (WGS) entry which is preliminary data.</text>
</comment>
<dbReference type="OrthoDB" id="414243at2759"/>
<dbReference type="InterPro" id="IPR004046">
    <property type="entry name" value="GST_C"/>
</dbReference>
<dbReference type="STRING" id="64571.A0A1Y2GAJ0"/>
<dbReference type="InterPro" id="IPR050213">
    <property type="entry name" value="GST_superfamily"/>
</dbReference>
<proteinExistence type="predicted"/>
<dbReference type="SUPFAM" id="SSF52833">
    <property type="entry name" value="Thioredoxin-like"/>
    <property type="match status" value="1"/>
</dbReference>
<comment type="catalytic activity">
    <reaction evidence="3">
        <text>RX + glutathione = an S-substituted glutathione + a halide anion + H(+)</text>
        <dbReference type="Rhea" id="RHEA:16437"/>
        <dbReference type="ChEBI" id="CHEBI:15378"/>
        <dbReference type="ChEBI" id="CHEBI:16042"/>
        <dbReference type="ChEBI" id="CHEBI:17792"/>
        <dbReference type="ChEBI" id="CHEBI:57925"/>
        <dbReference type="ChEBI" id="CHEBI:90779"/>
        <dbReference type="EC" id="2.5.1.18"/>
    </reaction>
</comment>
<feature type="domain" description="GST N-terminal" evidence="4">
    <location>
        <begin position="26"/>
        <end position="105"/>
    </location>
</feature>
<dbReference type="InterPro" id="IPR010987">
    <property type="entry name" value="Glutathione-S-Trfase_C-like"/>
</dbReference>
<dbReference type="PANTHER" id="PTHR11571">
    <property type="entry name" value="GLUTATHIONE S-TRANSFERASE"/>
    <property type="match status" value="1"/>
</dbReference>
<dbReference type="InterPro" id="IPR004045">
    <property type="entry name" value="Glutathione_S-Trfase_N"/>
</dbReference>
<evidence type="ECO:0000313" key="7">
    <source>
        <dbReference type="Proteomes" id="UP000193648"/>
    </source>
</evidence>
<dbReference type="InterPro" id="IPR036249">
    <property type="entry name" value="Thioredoxin-like_sf"/>
</dbReference>
<dbReference type="EMBL" id="MCFF01000061">
    <property type="protein sequence ID" value="ORZ02018.1"/>
    <property type="molecule type" value="Genomic_DNA"/>
</dbReference>
<dbReference type="PROSITE" id="PS50404">
    <property type="entry name" value="GST_NTER"/>
    <property type="match status" value="1"/>
</dbReference>
<dbReference type="GO" id="GO:0004364">
    <property type="term" value="F:glutathione transferase activity"/>
    <property type="evidence" value="ECO:0007669"/>
    <property type="project" value="UniProtKB-EC"/>
</dbReference>
<evidence type="ECO:0000256" key="2">
    <source>
        <dbReference type="ARBA" id="ARBA00022679"/>
    </source>
</evidence>
<dbReference type="GeneID" id="33572526"/>
<dbReference type="SFLD" id="SFLDS00019">
    <property type="entry name" value="Glutathione_Transferase_(cytos"/>
    <property type="match status" value="1"/>
</dbReference>
<keyword evidence="2" id="KW-0808">Transferase</keyword>
<evidence type="ECO:0000259" key="5">
    <source>
        <dbReference type="PROSITE" id="PS50405"/>
    </source>
</evidence>
<protein>
    <recommendedName>
        <fullName evidence="1">glutathione transferase</fullName>
        <ecNumber evidence="1">2.5.1.18</ecNumber>
    </recommendedName>
</protein>
<gene>
    <name evidence="6" type="ORF">BCR41DRAFT_426121</name>
</gene>
<name>A0A1Y2GAJ0_9FUNG</name>
<sequence length="256" mass="28696">MVLSNCAHFDRETPSSELSEIMTSADSYCLKYFPIEGLGQTSRDILAAGGAKWENLFPENWATEKDQTPFGCMPLLYINKNGKEVVISESAAIDFYLAKQFGMLGSNQYEEALIGAFYTSTSSVMITFVSQVTWNQSEAKKASLETFKERSFKYWVKAHERHLIDNGSNGHYVGNELTLADIRTTAFFNHLSHQPEGPELMEIVKAAPALWKVMETVNNHPKLAKYRASEDYKTLVENTIGFYKDPFAAVAAMAAK</sequence>
<evidence type="ECO:0000259" key="4">
    <source>
        <dbReference type="PROSITE" id="PS50404"/>
    </source>
</evidence>
<dbReference type="EC" id="2.5.1.18" evidence="1"/>
<dbReference type="PROSITE" id="PS50405">
    <property type="entry name" value="GST_CTER"/>
    <property type="match status" value="1"/>
</dbReference>
<dbReference type="Pfam" id="PF14497">
    <property type="entry name" value="GST_C_3"/>
    <property type="match status" value="1"/>
</dbReference>
<evidence type="ECO:0000256" key="3">
    <source>
        <dbReference type="ARBA" id="ARBA00047960"/>
    </source>
</evidence>
<dbReference type="InterPro" id="IPR036282">
    <property type="entry name" value="Glutathione-S-Trfase_C_sf"/>
</dbReference>
<dbReference type="SUPFAM" id="SSF47616">
    <property type="entry name" value="GST C-terminal domain-like"/>
    <property type="match status" value="1"/>
</dbReference>
<dbReference type="Gene3D" id="3.40.30.10">
    <property type="entry name" value="Glutaredoxin"/>
    <property type="match status" value="1"/>
</dbReference>
<dbReference type="InParanoid" id="A0A1Y2GAJ0"/>
<evidence type="ECO:0000313" key="6">
    <source>
        <dbReference type="EMBL" id="ORZ02018.1"/>
    </source>
</evidence>
<keyword evidence="7" id="KW-1185">Reference proteome</keyword>
<dbReference type="Gene3D" id="1.20.1050.10">
    <property type="match status" value="1"/>
</dbReference>
<dbReference type="Proteomes" id="UP000193648">
    <property type="component" value="Unassembled WGS sequence"/>
</dbReference>
<dbReference type="RefSeq" id="XP_021876246.1">
    <property type="nucleotide sequence ID" value="XM_022030685.1"/>
</dbReference>
<feature type="domain" description="GST C-terminal" evidence="5">
    <location>
        <begin position="107"/>
        <end position="247"/>
    </location>
</feature>
<reference evidence="6 7" key="1">
    <citation type="submission" date="2016-07" db="EMBL/GenBank/DDBJ databases">
        <title>Pervasive Adenine N6-methylation of Active Genes in Fungi.</title>
        <authorList>
            <consortium name="DOE Joint Genome Institute"/>
            <person name="Mondo S.J."/>
            <person name="Dannebaum R.O."/>
            <person name="Kuo R.C."/>
            <person name="Labutti K."/>
            <person name="Haridas S."/>
            <person name="Kuo A."/>
            <person name="Salamov A."/>
            <person name="Ahrendt S.R."/>
            <person name="Lipzen A."/>
            <person name="Sullivan W."/>
            <person name="Andreopoulos W.B."/>
            <person name="Clum A."/>
            <person name="Lindquist E."/>
            <person name="Daum C."/>
            <person name="Ramamoorthy G.K."/>
            <person name="Gryganskyi A."/>
            <person name="Culley D."/>
            <person name="Magnuson J.K."/>
            <person name="James T.Y."/>
            <person name="O'Malley M.A."/>
            <person name="Stajich J.E."/>
            <person name="Spatafora J.W."/>
            <person name="Visel A."/>
            <person name="Grigoriev I.V."/>
        </authorList>
    </citation>
    <scope>NUCLEOTIDE SEQUENCE [LARGE SCALE GENOMIC DNA]</scope>
    <source>
        <strain evidence="6 7">NRRL 3116</strain>
    </source>
</reference>
<accession>A0A1Y2GAJ0</accession>
<organism evidence="6 7">
    <name type="scientific">Lobosporangium transversale</name>
    <dbReference type="NCBI Taxonomy" id="64571"/>
    <lineage>
        <taxon>Eukaryota</taxon>
        <taxon>Fungi</taxon>
        <taxon>Fungi incertae sedis</taxon>
        <taxon>Mucoromycota</taxon>
        <taxon>Mortierellomycotina</taxon>
        <taxon>Mortierellomycetes</taxon>
        <taxon>Mortierellales</taxon>
        <taxon>Mortierellaceae</taxon>
        <taxon>Lobosporangium</taxon>
    </lineage>
</organism>